<evidence type="ECO:0000259" key="1">
    <source>
        <dbReference type="Pfam" id="PF01926"/>
    </source>
</evidence>
<dbReference type="InterPro" id="IPR006073">
    <property type="entry name" value="GTP-bd"/>
</dbReference>
<evidence type="ECO:0000313" key="2">
    <source>
        <dbReference type="EMBL" id="PNR39207.1"/>
    </source>
</evidence>
<feature type="domain" description="G" evidence="1">
    <location>
        <begin position="200"/>
        <end position="274"/>
    </location>
</feature>
<dbReference type="Proteomes" id="UP000006727">
    <property type="component" value="Chromosome 15"/>
</dbReference>
<dbReference type="SUPFAM" id="SSF52540">
    <property type="entry name" value="P-loop containing nucleoside triphosphate hydrolases"/>
    <property type="match status" value="1"/>
</dbReference>
<protein>
    <recommendedName>
        <fullName evidence="1">G domain-containing protein</fullName>
    </recommendedName>
</protein>
<dbReference type="InterPro" id="IPR027417">
    <property type="entry name" value="P-loop_NTPase"/>
</dbReference>
<keyword evidence="4" id="KW-1185">Reference proteome</keyword>
<gene>
    <name evidence="2" type="ORF">PHYPA_019485</name>
</gene>
<dbReference type="Gene3D" id="3.40.50.300">
    <property type="entry name" value="P-loop containing nucleotide triphosphate hydrolases"/>
    <property type="match status" value="1"/>
</dbReference>
<dbReference type="Pfam" id="PF01926">
    <property type="entry name" value="MMR_HSR1"/>
    <property type="match status" value="1"/>
</dbReference>
<dbReference type="PaxDb" id="3218-PP1S189_10V6.1"/>
<accession>A0A2K1JCF3</accession>
<evidence type="ECO:0000313" key="4">
    <source>
        <dbReference type="Proteomes" id="UP000006727"/>
    </source>
</evidence>
<sequence length="364" mass="40503">MAGTGHSQARSVFKQVKDARDTAKHVVVVIGHGDYRSTIASLMTSTPVLTDMYSIVDAGPFSVSGKNIEGGLSGARKWISSRHLSRLYGREIKIIWASDSDTIKNKSSSTFSNQLDIMWAMFGTKRYKLVVVLEGNEIPKQIEREDYNKKQDYHNIVVGCTQIEQVQLVLTALDKTGAFTMSMDIDLAGTGMITAWSNEKIILFGRTGSGKSTVARMLTQGSLDSCSNFISGSSAKGVTKDVTSEQGRGWFVTDTPGFGETKTEGTVPTEAAIQKLKTFMSKVGGTHAHFICVIRHGRIDYYDEMLWKFFVKLLPNAEENLSIVVTCCETGLSESEKDDLRRRFNECKRFTWVNFKTLSDEYKK</sequence>
<dbReference type="InParanoid" id="A0A2K1JCF3"/>
<name>A0A2K1JCF3_PHYPA</name>
<dbReference type="STRING" id="3218.A0A2K1JCF3"/>
<reference evidence="2 4" key="1">
    <citation type="journal article" date="2008" name="Science">
        <title>The Physcomitrella genome reveals evolutionary insights into the conquest of land by plants.</title>
        <authorList>
            <person name="Rensing S."/>
            <person name="Lang D."/>
            <person name="Zimmer A."/>
            <person name="Terry A."/>
            <person name="Salamov A."/>
            <person name="Shapiro H."/>
            <person name="Nishiyama T."/>
            <person name="Perroud P.-F."/>
            <person name="Lindquist E."/>
            <person name="Kamisugi Y."/>
            <person name="Tanahashi T."/>
            <person name="Sakakibara K."/>
            <person name="Fujita T."/>
            <person name="Oishi K."/>
            <person name="Shin-I T."/>
            <person name="Kuroki Y."/>
            <person name="Toyoda A."/>
            <person name="Suzuki Y."/>
            <person name="Hashimoto A."/>
            <person name="Yamaguchi K."/>
            <person name="Sugano A."/>
            <person name="Kohara Y."/>
            <person name="Fujiyama A."/>
            <person name="Anterola A."/>
            <person name="Aoki S."/>
            <person name="Ashton N."/>
            <person name="Barbazuk W.B."/>
            <person name="Barker E."/>
            <person name="Bennetzen J."/>
            <person name="Bezanilla M."/>
            <person name="Blankenship R."/>
            <person name="Cho S.H."/>
            <person name="Dutcher S."/>
            <person name="Estelle M."/>
            <person name="Fawcett J.A."/>
            <person name="Gundlach H."/>
            <person name="Hanada K."/>
            <person name="Heyl A."/>
            <person name="Hicks K.A."/>
            <person name="Hugh J."/>
            <person name="Lohr M."/>
            <person name="Mayer K."/>
            <person name="Melkozernov A."/>
            <person name="Murata T."/>
            <person name="Nelson D."/>
            <person name="Pils B."/>
            <person name="Prigge M."/>
            <person name="Reiss B."/>
            <person name="Renner T."/>
            <person name="Rombauts S."/>
            <person name="Rushton P."/>
            <person name="Sanderfoot A."/>
            <person name="Schween G."/>
            <person name="Shiu S.-H."/>
            <person name="Stueber K."/>
            <person name="Theodoulou F.L."/>
            <person name="Tu H."/>
            <person name="Van de Peer Y."/>
            <person name="Verrier P.J."/>
            <person name="Waters E."/>
            <person name="Wood A."/>
            <person name="Yang L."/>
            <person name="Cove D."/>
            <person name="Cuming A."/>
            <person name="Hasebe M."/>
            <person name="Lucas S."/>
            <person name="Mishler D.B."/>
            <person name="Reski R."/>
            <person name="Grigoriev I."/>
            <person name="Quatrano R.S."/>
            <person name="Boore J.L."/>
        </authorList>
    </citation>
    <scope>NUCLEOTIDE SEQUENCE [LARGE SCALE GENOMIC DNA]</scope>
    <source>
        <strain evidence="3 4">cv. Gransden 2004</strain>
    </source>
</reference>
<dbReference type="Gramene" id="Pp3c15_7970V3.1">
    <property type="protein sequence ID" value="PAC:32927054.CDS.1"/>
    <property type="gene ID" value="Pp3c15_7970"/>
</dbReference>
<proteinExistence type="predicted"/>
<reference evidence="2 4" key="2">
    <citation type="journal article" date="2018" name="Plant J.">
        <title>The Physcomitrella patens chromosome-scale assembly reveals moss genome structure and evolution.</title>
        <authorList>
            <person name="Lang D."/>
            <person name="Ullrich K.K."/>
            <person name="Murat F."/>
            <person name="Fuchs J."/>
            <person name="Jenkins J."/>
            <person name="Haas F.B."/>
            <person name="Piednoel M."/>
            <person name="Gundlach H."/>
            <person name="Van Bel M."/>
            <person name="Meyberg R."/>
            <person name="Vives C."/>
            <person name="Morata J."/>
            <person name="Symeonidi A."/>
            <person name="Hiss M."/>
            <person name="Muchero W."/>
            <person name="Kamisugi Y."/>
            <person name="Saleh O."/>
            <person name="Blanc G."/>
            <person name="Decker E.L."/>
            <person name="van Gessel N."/>
            <person name="Grimwood J."/>
            <person name="Hayes R.D."/>
            <person name="Graham S.W."/>
            <person name="Gunter L.E."/>
            <person name="McDaniel S.F."/>
            <person name="Hoernstein S.N.W."/>
            <person name="Larsson A."/>
            <person name="Li F.W."/>
            <person name="Perroud P.F."/>
            <person name="Phillips J."/>
            <person name="Ranjan P."/>
            <person name="Rokshar D.S."/>
            <person name="Rothfels C.J."/>
            <person name="Schneider L."/>
            <person name="Shu S."/>
            <person name="Stevenson D.W."/>
            <person name="Thummler F."/>
            <person name="Tillich M."/>
            <person name="Villarreal Aguilar J.C."/>
            <person name="Widiez T."/>
            <person name="Wong G.K."/>
            <person name="Wymore A."/>
            <person name="Zhang Y."/>
            <person name="Zimmer A.D."/>
            <person name="Quatrano R.S."/>
            <person name="Mayer K.F.X."/>
            <person name="Goodstein D."/>
            <person name="Casacuberta J.M."/>
            <person name="Vandepoele K."/>
            <person name="Reski R."/>
            <person name="Cuming A.C."/>
            <person name="Tuskan G.A."/>
            <person name="Maumus F."/>
            <person name="Salse J."/>
            <person name="Schmutz J."/>
            <person name="Rensing S.A."/>
        </authorList>
    </citation>
    <scope>NUCLEOTIDE SEQUENCE [LARGE SCALE GENOMIC DNA]</scope>
    <source>
        <strain evidence="3 4">cv. Gransden 2004</strain>
    </source>
</reference>
<dbReference type="GO" id="GO:0005525">
    <property type="term" value="F:GTP binding"/>
    <property type="evidence" value="ECO:0007669"/>
    <property type="project" value="InterPro"/>
</dbReference>
<organism evidence="2">
    <name type="scientific">Physcomitrium patens</name>
    <name type="common">Spreading-leaved earth moss</name>
    <name type="synonym">Physcomitrella patens</name>
    <dbReference type="NCBI Taxonomy" id="3218"/>
    <lineage>
        <taxon>Eukaryota</taxon>
        <taxon>Viridiplantae</taxon>
        <taxon>Streptophyta</taxon>
        <taxon>Embryophyta</taxon>
        <taxon>Bryophyta</taxon>
        <taxon>Bryophytina</taxon>
        <taxon>Bryopsida</taxon>
        <taxon>Funariidae</taxon>
        <taxon>Funariales</taxon>
        <taxon>Funariaceae</taxon>
        <taxon>Physcomitrium</taxon>
    </lineage>
</organism>
<evidence type="ECO:0000313" key="3">
    <source>
        <dbReference type="EnsemblPlants" id="PAC:32927054.CDS.1"/>
    </source>
</evidence>
<dbReference type="EnsemblPlants" id="Pp3c15_7970V3.1">
    <property type="protein sequence ID" value="PAC:32927054.CDS.1"/>
    <property type="gene ID" value="Pp3c15_7970"/>
</dbReference>
<dbReference type="EMBL" id="ABEU02000015">
    <property type="protein sequence ID" value="PNR39207.1"/>
    <property type="molecule type" value="Genomic_DNA"/>
</dbReference>
<dbReference type="AlphaFoldDB" id="A0A2K1JCF3"/>
<reference evidence="3" key="3">
    <citation type="submission" date="2020-12" db="UniProtKB">
        <authorList>
            <consortium name="EnsemblPlants"/>
        </authorList>
    </citation>
    <scope>IDENTIFICATION</scope>
</reference>